<feature type="transmembrane region" description="Helical" evidence="1">
    <location>
        <begin position="68"/>
        <end position="91"/>
    </location>
</feature>
<dbReference type="Proteomes" id="UP000007306">
    <property type="component" value="Chromosome 12"/>
</dbReference>
<evidence type="ECO:0000313" key="2">
    <source>
        <dbReference type="EnsemblPlants" id="ORGLA12G0178400.1"/>
    </source>
</evidence>
<keyword evidence="1" id="KW-0472">Membrane</keyword>
<reference evidence="2" key="1">
    <citation type="submission" date="2015-06" db="UniProtKB">
        <authorList>
            <consortium name="EnsemblPlants"/>
        </authorList>
    </citation>
    <scope>IDENTIFICATION</scope>
</reference>
<organism evidence="2 3">
    <name type="scientific">Oryza glaberrima</name>
    <name type="common">African rice</name>
    <dbReference type="NCBI Taxonomy" id="4538"/>
    <lineage>
        <taxon>Eukaryota</taxon>
        <taxon>Viridiplantae</taxon>
        <taxon>Streptophyta</taxon>
        <taxon>Embryophyta</taxon>
        <taxon>Tracheophyta</taxon>
        <taxon>Spermatophyta</taxon>
        <taxon>Magnoliopsida</taxon>
        <taxon>Liliopsida</taxon>
        <taxon>Poales</taxon>
        <taxon>Poaceae</taxon>
        <taxon>BOP clade</taxon>
        <taxon>Oryzoideae</taxon>
        <taxon>Oryzeae</taxon>
        <taxon>Oryzinae</taxon>
        <taxon>Oryza</taxon>
    </lineage>
</organism>
<keyword evidence="1" id="KW-0812">Transmembrane</keyword>
<reference evidence="2 3" key="2">
    <citation type="submission" date="2018-04" db="EMBL/GenBank/DDBJ databases">
        <title>OglaRS2 (Oryza glaberrima Reference Sequence Version 2).</title>
        <authorList>
            <person name="Zhang J."/>
            <person name="Kudrna D."/>
            <person name="Lee S."/>
            <person name="Talag J."/>
            <person name="Rajasekar S."/>
            <person name="Wing R.A."/>
        </authorList>
    </citation>
    <scope>NUCLEOTIDE SEQUENCE [LARGE SCALE GENOMIC DNA]</scope>
    <source>
        <strain evidence="2 3">cv. IRGC 96717</strain>
    </source>
</reference>
<keyword evidence="1" id="KW-1133">Transmembrane helix</keyword>
<dbReference type="AlphaFoldDB" id="I1R8C8"/>
<accession>I1R8C8</accession>
<keyword evidence="3" id="KW-1185">Reference proteome</keyword>
<sequence length="116" mass="13007">MEVVWANDGGQATTSMDLAVRTRHCSDGFYSYVMLLCADVSQAWEKLRSRWSWISRGMLRLENNARGGVLVLVGFVAIGSHILAMGSHILGTNRRGVGVRRYRLFGKEKLGFALRF</sequence>
<dbReference type="EnsemblPlants" id="ORGLA12G0140400.1">
    <property type="protein sequence ID" value="ORGLA12G0140400.1"/>
    <property type="gene ID" value="ORGLA12G0140400"/>
</dbReference>
<name>I1R8C8_ORYGL</name>
<dbReference type="HOGENOM" id="CLU_2100742_0_0_1"/>
<evidence type="ECO:0000313" key="3">
    <source>
        <dbReference type="Proteomes" id="UP000007306"/>
    </source>
</evidence>
<dbReference type="EnsemblPlants" id="ORGLA12G0178400.1">
    <property type="protein sequence ID" value="ORGLA12G0178400.1"/>
    <property type="gene ID" value="ORGLA12G0178400"/>
</dbReference>
<dbReference type="Gramene" id="ORGLA12G0140400.1">
    <property type="protein sequence ID" value="ORGLA12G0140400.1"/>
    <property type="gene ID" value="ORGLA12G0140400"/>
</dbReference>
<protein>
    <submittedName>
        <fullName evidence="2">Uncharacterized protein</fullName>
    </submittedName>
</protein>
<dbReference type="Gramene" id="ORGLA12G0178400.1">
    <property type="protein sequence ID" value="ORGLA12G0178400.1"/>
    <property type="gene ID" value="ORGLA12G0178400"/>
</dbReference>
<proteinExistence type="predicted"/>
<evidence type="ECO:0000256" key="1">
    <source>
        <dbReference type="SAM" id="Phobius"/>
    </source>
</evidence>